<keyword evidence="3" id="KW-0539">Nucleus</keyword>
<reference evidence="7" key="1">
    <citation type="submission" date="2025-08" db="UniProtKB">
        <authorList>
            <consortium name="RefSeq"/>
        </authorList>
    </citation>
    <scope>IDENTIFICATION</scope>
</reference>
<gene>
    <name evidence="7" type="primary">LOC105040194</name>
</gene>
<dbReference type="GO" id="GO:0003700">
    <property type="term" value="F:DNA-binding transcription factor activity"/>
    <property type="evidence" value="ECO:0007669"/>
    <property type="project" value="InterPro"/>
</dbReference>
<feature type="compositionally biased region" description="Basic residues" evidence="4">
    <location>
        <begin position="1026"/>
        <end position="1038"/>
    </location>
</feature>
<feature type="compositionally biased region" description="Polar residues" evidence="4">
    <location>
        <begin position="1"/>
        <end position="10"/>
    </location>
</feature>
<dbReference type="KEGG" id="egu:105040194"/>
<dbReference type="PANTHER" id="PTHR46159">
    <property type="entry name" value="PROTEIN TESMIN/TSO1-LIKE CXC 2"/>
    <property type="match status" value="1"/>
</dbReference>
<evidence type="ECO:0000313" key="7">
    <source>
        <dbReference type="RefSeq" id="XP_010914918.1"/>
    </source>
</evidence>
<evidence type="ECO:0000313" key="6">
    <source>
        <dbReference type="Proteomes" id="UP000504607"/>
    </source>
</evidence>
<comment type="subcellular location">
    <subcellularLocation>
        <location evidence="1">Nucleus</location>
    </subcellularLocation>
</comment>
<evidence type="ECO:0000256" key="3">
    <source>
        <dbReference type="ARBA" id="ARBA00023242"/>
    </source>
</evidence>
<dbReference type="InterPro" id="IPR044522">
    <property type="entry name" value="TSO1-like"/>
</dbReference>
<evidence type="ECO:0000256" key="2">
    <source>
        <dbReference type="ARBA" id="ARBA00007267"/>
    </source>
</evidence>
<dbReference type="InterPro" id="IPR005172">
    <property type="entry name" value="CRC"/>
</dbReference>
<sequence>MDSPETTKPASTAAPAVQESPFSSYVSNLSPIPLVNAKPGVPAYGDINFPSPEPVFTSPHISYPRRLKRSQHLLLNGAEKFPPGYANNATEMSESAQINGPLISMSMVQSGSCTQKEGDNDCPSQDQPCSSPSSCVDAFLADPLENCDNPSGSPDLYSKQAAEMPQRIQADVTSVDEKQIKCSKEDFNQLQPISPSILVKEITADSMDCLTSPALPNPHLEQASDPPRALLNDFISTEETNPEIYVSDVKKCTITKATKSLGSSYQAEEGPPGEESSFPVAQFESKLKMANEAKDINERSCDEQPGPVSTDAIAVTCSQNGLQSMDQNMASYPSFGLKDKDCDVVGHNKASPSTSVMYPHGAQDANKKLAVDGKCAELDSTPQWLPESHEDVQAVDKHLDNPGAICIMFAENQIPYDLEEGTQHQRGMRKRLQFEAVENRRMSIVSNSESPATPLDMGTISDSHTESVANSANSQSVQSVPGNAMCRLPLNDVSGQKKGSSPATAPKPSGIGLHLNSIGSSGPINCDANMHDTNLRGQKSLSGVNSQVLPDLKNDVALTNLKGKNPATLTVTLENNSANGNSDKKHSENQAIKLPNSSISYQSPVDARPLQSSLQSKHIDHYMTPSNIKRPVSDGASKSLDSTQTSPRKKRKKAPENDGHKRCNCKRSKCLKLYCDCFAGGTFCTEACACQECFNRPEHEDTVRETRQQIESRNPLAFAPKVVLQVTNPKKDNGENKDMTPASARHKRGCNCKKSLCLKKYCECYQAGVGCSFGCRCEGCKNTFGRKDVCGEIIEIEHKKSKEGSWESDPSCGKLEGIDLKREPDSTKQCPLHLSPLTPSIQGPSGSDMPKSHCPASYRASPESSASVLPYYEQCPSSPADSMSNNASEQEREKTLSIVLYDQETECPCTGKVDPFSPGWDGFSDICNLSPLPNPKASASCVSVASKIRKPKILQTKLFQGSARLSGGSLCWHSSPVTPLPPFGEGKLVVEPDSDGGVHNNREDDTPAILKDTCTPVKAVKTSSPKQKRVSPPHRHLHESRSSSSPGLRSARKFILQSVPSFPPLTPYSNNSRGHGT</sequence>
<feature type="region of interest" description="Disordered" evidence="4">
    <location>
        <begin position="991"/>
        <end position="1077"/>
    </location>
</feature>
<dbReference type="GeneID" id="105040194"/>
<feature type="region of interest" description="Disordered" evidence="4">
    <location>
        <begin position="624"/>
        <end position="661"/>
    </location>
</feature>
<feature type="compositionally biased region" description="Polar residues" evidence="4">
    <location>
        <begin position="460"/>
        <end position="481"/>
    </location>
</feature>
<feature type="region of interest" description="Disordered" evidence="4">
    <location>
        <begin position="443"/>
        <end position="516"/>
    </location>
</feature>
<dbReference type="OrthoDB" id="6283463at2759"/>
<comment type="similarity">
    <text evidence="2">Belongs to the lin-54 family.</text>
</comment>
<feature type="region of interest" description="Disordered" evidence="4">
    <location>
        <begin position="1"/>
        <end position="21"/>
    </location>
</feature>
<feature type="domain" description="CRC" evidence="5">
    <location>
        <begin position="659"/>
        <end position="785"/>
    </location>
</feature>
<name>A0A6I9QVE8_ELAGV</name>
<protein>
    <submittedName>
        <fullName evidence="7">CRC domain-containing protein TSO1 isoform X1</fullName>
    </submittedName>
</protein>
<organism evidence="6 7">
    <name type="scientific">Elaeis guineensis var. tenera</name>
    <name type="common">Oil palm</name>
    <dbReference type="NCBI Taxonomy" id="51953"/>
    <lineage>
        <taxon>Eukaryota</taxon>
        <taxon>Viridiplantae</taxon>
        <taxon>Streptophyta</taxon>
        <taxon>Embryophyta</taxon>
        <taxon>Tracheophyta</taxon>
        <taxon>Spermatophyta</taxon>
        <taxon>Magnoliopsida</taxon>
        <taxon>Liliopsida</taxon>
        <taxon>Arecaceae</taxon>
        <taxon>Arecoideae</taxon>
        <taxon>Cocoseae</taxon>
        <taxon>Elaeidinae</taxon>
        <taxon>Elaeis</taxon>
    </lineage>
</organism>
<accession>A0A6I9QVE8</accession>
<dbReference type="Proteomes" id="UP000504607">
    <property type="component" value="Chromosome 3"/>
</dbReference>
<dbReference type="GO" id="GO:0005634">
    <property type="term" value="C:nucleus"/>
    <property type="evidence" value="ECO:0007669"/>
    <property type="project" value="UniProtKB-SubCell"/>
</dbReference>
<dbReference type="AlphaFoldDB" id="A0A6I9QVE8"/>
<dbReference type="PROSITE" id="PS51634">
    <property type="entry name" value="CRC"/>
    <property type="match status" value="1"/>
</dbReference>
<evidence type="ECO:0000259" key="5">
    <source>
        <dbReference type="PROSITE" id="PS51634"/>
    </source>
</evidence>
<dbReference type="PANTHER" id="PTHR46159:SF6">
    <property type="entry name" value="OS12G0605300 PROTEIN"/>
    <property type="match status" value="1"/>
</dbReference>
<dbReference type="InParanoid" id="A0A6I9QVE8"/>
<evidence type="ECO:0000256" key="1">
    <source>
        <dbReference type="ARBA" id="ARBA00004123"/>
    </source>
</evidence>
<feature type="compositionally biased region" description="Polar residues" evidence="4">
    <location>
        <begin position="1067"/>
        <end position="1077"/>
    </location>
</feature>
<dbReference type="Pfam" id="PF03638">
    <property type="entry name" value="TCR"/>
    <property type="match status" value="2"/>
</dbReference>
<feature type="compositionally biased region" description="Polar residues" evidence="4">
    <location>
        <begin position="493"/>
        <end position="503"/>
    </location>
</feature>
<feature type="region of interest" description="Disordered" evidence="4">
    <location>
        <begin position="833"/>
        <end position="857"/>
    </location>
</feature>
<proteinExistence type="inferred from homology"/>
<dbReference type="SMART" id="SM01114">
    <property type="entry name" value="CXC"/>
    <property type="match status" value="2"/>
</dbReference>
<evidence type="ECO:0000256" key="4">
    <source>
        <dbReference type="SAM" id="MobiDB-lite"/>
    </source>
</evidence>
<keyword evidence="6" id="KW-1185">Reference proteome</keyword>
<dbReference type="RefSeq" id="XP_010914918.1">
    <property type="nucleotide sequence ID" value="XM_010916616.3"/>
</dbReference>
<dbReference type="InterPro" id="IPR033467">
    <property type="entry name" value="Tesmin/TSO1-like_CXC"/>
</dbReference>